<dbReference type="InterPro" id="IPR002018">
    <property type="entry name" value="CarbesteraseB"/>
</dbReference>
<feature type="domain" description="Carboxylesterase type B" evidence="4">
    <location>
        <begin position="76"/>
        <end position="588"/>
    </location>
</feature>
<dbReference type="GO" id="GO:0016787">
    <property type="term" value="F:hydrolase activity"/>
    <property type="evidence" value="ECO:0007669"/>
    <property type="project" value="UniProtKB-KW"/>
</dbReference>
<dbReference type="AlphaFoldDB" id="A0AAJ8JVM3"/>
<organism evidence="5 6">
    <name type="scientific">Cryptococcus depauperatus CBS 7841</name>
    <dbReference type="NCBI Taxonomy" id="1295531"/>
    <lineage>
        <taxon>Eukaryota</taxon>
        <taxon>Fungi</taxon>
        <taxon>Dikarya</taxon>
        <taxon>Basidiomycota</taxon>
        <taxon>Agaricomycotina</taxon>
        <taxon>Tremellomycetes</taxon>
        <taxon>Tremellales</taxon>
        <taxon>Cryptococcaceae</taxon>
        <taxon>Cryptococcus</taxon>
    </lineage>
</organism>
<dbReference type="RefSeq" id="XP_066069988.1">
    <property type="nucleotide sequence ID" value="XM_066213891.1"/>
</dbReference>
<keyword evidence="6" id="KW-1185">Reference proteome</keyword>
<dbReference type="GeneID" id="91088719"/>
<reference evidence="5" key="2">
    <citation type="journal article" date="2022" name="Elife">
        <title>Obligate sexual reproduction of a homothallic fungus closely related to the Cryptococcus pathogenic species complex.</title>
        <authorList>
            <person name="Passer A.R."/>
            <person name="Clancey S.A."/>
            <person name="Shea T."/>
            <person name="David-Palma M."/>
            <person name="Averette A.F."/>
            <person name="Boekhout T."/>
            <person name="Porcel B.M."/>
            <person name="Nowrousian M."/>
            <person name="Cuomo C.A."/>
            <person name="Sun S."/>
            <person name="Heitman J."/>
            <person name="Coelho M.A."/>
        </authorList>
    </citation>
    <scope>NUCLEOTIDE SEQUENCE</scope>
    <source>
        <strain evidence="5">CBS 7841</strain>
    </source>
</reference>
<reference evidence="5" key="1">
    <citation type="submission" date="2016-06" db="EMBL/GenBank/DDBJ databases">
        <authorList>
            <person name="Cuomo C."/>
            <person name="Litvintseva A."/>
            <person name="Heitman J."/>
            <person name="Chen Y."/>
            <person name="Sun S."/>
            <person name="Springer D."/>
            <person name="Dromer F."/>
            <person name="Young S."/>
            <person name="Zeng Q."/>
            <person name="Chapman S."/>
            <person name="Gujja S."/>
            <person name="Saif S."/>
            <person name="Birren B."/>
        </authorList>
    </citation>
    <scope>NUCLEOTIDE SEQUENCE</scope>
    <source>
        <strain evidence="5">CBS 7841</strain>
    </source>
</reference>
<dbReference type="Gene3D" id="3.40.50.1820">
    <property type="entry name" value="alpha/beta hydrolase"/>
    <property type="match status" value="1"/>
</dbReference>
<dbReference type="Proteomes" id="UP000094043">
    <property type="component" value="Chromosome 5"/>
</dbReference>
<dbReference type="KEGG" id="cdep:91088719"/>
<gene>
    <name evidence="5" type="ORF">L203_104509</name>
</gene>
<evidence type="ECO:0000256" key="1">
    <source>
        <dbReference type="ARBA" id="ARBA00005964"/>
    </source>
</evidence>
<feature type="chain" id="PRO_5042317422" description="Carboxylic ester hydrolase" evidence="3">
    <location>
        <begin position="17"/>
        <end position="598"/>
    </location>
</feature>
<dbReference type="InterPro" id="IPR050309">
    <property type="entry name" value="Type-B_Carboxylest/Lipase"/>
</dbReference>
<reference evidence="5" key="3">
    <citation type="submission" date="2024-01" db="EMBL/GenBank/DDBJ databases">
        <authorList>
            <person name="Coelho M.A."/>
            <person name="David-Palma M."/>
            <person name="Shea T."/>
            <person name="Sun S."/>
            <person name="Cuomo C.A."/>
            <person name="Heitman J."/>
        </authorList>
    </citation>
    <scope>NUCLEOTIDE SEQUENCE</scope>
    <source>
        <strain evidence="5">CBS 7841</strain>
    </source>
</reference>
<dbReference type="InterPro" id="IPR019826">
    <property type="entry name" value="Carboxylesterase_B_AS"/>
</dbReference>
<comment type="similarity">
    <text evidence="1 3">Belongs to the type-B carboxylesterase/lipase family.</text>
</comment>
<accession>A0AAJ8JVM3</accession>
<proteinExistence type="inferred from homology"/>
<dbReference type="PROSITE" id="PS00122">
    <property type="entry name" value="CARBOXYLESTERASE_B_1"/>
    <property type="match status" value="1"/>
</dbReference>
<dbReference type="Pfam" id="PF00135">
    <property type="entry name" value="COesterase"/>
    <property type="match status" value="1"/>
</dbReference>
<sequence>MRWPIFIPLLLPLATAYPWVLRQQHATDTGSSTASVLTALPTADSRKCKSSRAEPEAPVATIYPDTAQGKPIEISGVRQASLNQDVYLGIPYAQPPVGDKRFRHPESYTYKTNTFRAQTVPPGCPQRSEDTPNQVTSEDCLQLNVFTPQGASATHTQLPVMVWIHGGGFTYGAASIYNGSGILDHGSKTNRPVVYVALNYRLGALGWGFGSGFAENNAANLGLRDIKKALSWVKENIRAFGGNPDSVTVFGESAGSIAISLLFLDPNIDLFKSAIMESGAQSTIPTGPAGSTREDGYQALLTASDCANPTKHTTPFECLRELPVDELFAAQLDVIDGIWFEASSIYGPAIDGDLIPDSPHKLLSEGKFANKPFIIGTNKDEGTDFVPTNLTDEESAVKYLALHESVPLSHEIQTQLFSLYPNDTVSGSPYDTGKETFGLSPTYKQVSSIIGDAQFEAPRRYFIRQANQFGNKKTWTYHFEQPTPDSAPELGVYHFIEVPYVFNIGGPSPDHPLFQSDYTEADAKLSNSVMDYWINFAYYGDPNGNSADTMNKAYWKPQATAENKNILRLKADDISIFQDDFREKQVNFIIDHAKEFNA</sequence>
<protein>
    <recommendedName>
        <fullName evidence="3">Carboxylic ester hydrolase</fullName>
        <ecNumber evidence="3">3.1.1.-</ecNumber>
    </recommendedName>
</protein>
<evidence type="ECO:0000259" key="4">
    <source>
        <dbReference type="Pfam" id="PF00135"/>
    </source>
</evidence>
<dbReference type="PANTHER" id="PTHR11559">
    <property type="entry name" value="CARBOXYLESTERASE"/>
    <property type="match status" value="1"/>
</dbReference>
<dbReference type="InterPro" id="IPR029058">
    <property type="entry name" value="AB_hydrolase_fold"/>
</dbReference>
<dbReference type="EC" id="3.1.1.-" evidence="3"/>
<evidence type="ECO:0000256" key="3">
    <source>
        <dbReference type="RuleBase" id="RU361235"/>
    </source>
</evidence>
<evidence type="ECO:0000256" key="2">
    <source>
        <dbReference type="ARBA" id="ARBA00022801"/>
    </source>
</evidence>
<dbReference type="EMBL" id="CP143788">
    <property type="protein sequence ID" value="WVN89288.1"/>
    <property type="molecule type" value="Genomic_DNA"/>
</dbReference>
<name>A0AAJ8JVM3_9TREE</name>
<dbReference type="SUPFAM" id="SSF53474">
    <property type="entry name" value="alpha/beta-Hydrolases"/>
    <property type="match status" value="1"/>
</dbReference>
<keyword evidence="2 3" id="KW-0378">Hydrolase</keyword>
<evidence type="ECO:0000313" key="6">
    <source>
        <dbReference type="Proteomes" id="UP000094043"/>
    </source>
</evidence>
<evidence type="ECO:0000313" key="5">
    <source>
        <dbReference type="EMBL" id="WVN89288.1"/>
    </source>
</evidence>
<feature type="signal peptide" evidence="3">
    <location>
        <begin position="1"/>
        <end position="16"/>
    </location>
</feature>
<keyword evidence="3" id="KW-0732">Signal</keyword>